<evidence type="ECO:0000256" key="4">
    <source>
        <dbReference type="ARBA" id="ARBA00023186"/>
    </source>
</evidence>
<dbReference type="GO" id="GO:0006120">
    <property type="term" value="P:mitochondrial electron transport, NADH to ubiquinone"/>
    <property type="evidence" value="ECO:0007669"/>
    <property type="project" value="TreeGrafter"/>
</dbReference>
<evidence type="ECO:0000259" key="5">
    <source>
        <dbReference type="Pfam" id="PF08547"/>
    </source>
</evidence>
<comment type="similarity">
    <text evidence="2">Belongs to the CIA30 family.</text>
</comment>
<keyword evidence="7" id="KW-1185">Reference proteome</keyword>
<dbReference type="Pfam" id="PF08547">
    <property type="entry name" value="CIA30"/>
    <property type="match status" value="1"/>
</dbReference>
<keyword evidence="4" id="KW-0143">Chaperone</keyword>
<organism evidence="6 7">
    <name type="scientific">Gymnopilus dilepis</name>
    <dbReference type="NCBI Taxonomy" id="231916"/>
    <lineage>
        <taxon>Eukaryota</taxon>
        <taxon>Fungi</taxon>
        <taxon>Dikarya</taxon>
        <taxon>Basidiomycota</taxon>
        <taxon>Agaricomycotina</taxon>
        <taxon>Agaricomycetes</taxon>
        <taxon>Agaricomycetidae</taxon>
        <taxon>Agaricales</taxon>
        <taxon>Agaricineae</taxon>
        <taxon>Hymenogastraceae</taxon>
        <taxon>Gymnopilus</taxon>
    </lineage>
</organism>
<dbReference type="GO" id="GO:0005739">
    <property type="term" value="C:mitochondrion"/>
    <property type="evidence" value="ECO:0007669"/>
    <property type="project" value="UniProtKB-SubCell"/>
</dbReference>
<dbReference type="GO" id="GO:0010257">
    <property type="term" value="P:NADH dehydrogenase complex assembly"/>
    <property type="evidence" value="ECO:0007669"/>
    <property type="project" value="TreeGrafter"/>
</dbReference>
<accession>A0A409VUY6</accession>
<feature type="domain" description="NADH:ubiquinone oxidoreductase intermediate-associated protein 30" evidence="5">
    <location>
        <begin position="41"/>
        <end position="228"/>
    </location>
</feature>
<dbReference type="OrthoDB" id="42561at2759"/>
<keyword evidence="3" id="KW-0496">Mitochondrion</keyword>
<comment type="caution">
    <text evidence="6">The sequence shown here is derived from an EMBL/GenBank/DDBJ whole genome shotgun (WGS) entry which is preliminary data.</text>
</comment>
<evidence type="ECO:0000313" key="6">
    <source>
        <dbReference type="EMBL" id="PPQ70059.1"/>
    </source>
</evidence>
<reference evidence="6 7" key="1">
    <citation type="journal article" date="2018" name="Evol. Lett.">
        <title>Horizontal gene cluster transfer increased hallucinogenic mushroom diversity.</title>
        <authorList>
            <person name="Reynolds H.T."/>
            <person name="Vijayakumar V."/>
            <person name="Gluck-Thaler E."/>
            <person name="Korotkin H.B."/>
            <person name="Matheny P.B."/>
            <person name="Slot J.C."/>
        </authorList>
    </citation>
    <scope>NUCLEOTIDE SEQUENCE [LARGE SCALE GENOMIC DNA]</scope>
    <source>
        <strain evidence="6 7">SRW20</strain>
    </source>
</reference>
<evidence type="ECO:0000313" key="7">
    <source>
        <dbReference type="Proteomes" id="UP000284706"/>
    </source>
</evidence>
<name>A0A409VUY6_9AGAR</name>
<dbReference type="STRING" id="231916.A0A409VUY6"/>
<dbReference type="GO" id="GO:0051082">
    <property type="term" value="F:unfolded protein binding"/>
    <property type="evidence" value="ECO:0007669"/>
    <property type="project" value="TreeGrafter"/>
</dbReference>
<gene>
    <name evidence="6" type="ORF">CVT26_013383</name>
</gene>
<evidence type="ECO:0000256" key="2">
    <source>
        <dbReference type="ARBA" id="ARBA00007884"/>
    </source>
</evidence>
<dbReference type="PANTHER" id="PTHR13194">
    <property type="entry name" value="COMPLEX I INTERMEDIATE-ASSOCIATED PROTEIN 30"/>
    <property type="match status" value="1"/>
</dbReference>
<dbReference type="InterPro" id="IPR013857">
    <property type="entry name" value="NADH-UbQ_OxRdtase-assoc_prot30"/>
</dbReference>
<dbReference type="InterPro" id="IPR039131">
    <property type="entry name" value="NDUFAF1"/>
</dbReference>
<dbReference type="EMBL" id="NHYE01005554">
    <property type="protein sequence ID" value="PPQ70059.1"/>
    <property type="molecule type" value="Genomic_DNA"/>
</dbReference>
<dbReference type="PANTHER" id="PTHR13194:SF18">
    <property type="entry name" value="COMPLEX I INTERMEDIATE-ASSOCIATED PROTEIN 30, MITOCHONDRIAL"/>
    <property type="match status" value="1"/>
</dbReference>
<protein>
    <recommendedName>
        <fullName evidence="5">NADH:ubiquinone oxidoreductase intermediate-associated protein 30 domain-containing protein</fullName>
    </recommendedName>
</protein>
<evidence type="ECO:0000256" key="1">
    <source>
        <dbReference type="ARBA" id="ARBA00004173"/>
    </source>
</evidence>
<dbReference type="InParanoid" id="A0A409VUY6"/>
<evidence type="ECO:0000256" key="3">
    <source>
        <dbReference type="ARBA" id="ARBA00023128"/>
    </source>
</evidence>
<dbReference type="AlphaFoldDB" id="A0A409VUY6"/>
<sequence length="259" mass="28831">MSSHLSKYLQRSAQVISKSFENIVLMKGAEGPARAPKTLYTFNSSEDIQQFATGCDGDIGGLSTVNLDLDTRPEVTEPIGKQATGLFWGDMRLQVKPGFESKIRGGYAGFRNKTRPAFLFGNLTDDASAHEYLALRLRAAGDPKTHNSYFVNVQTDGPVSTDLWQHRIYFRKKEAWEDIFIPFNNFIRTNAGEMSQTQIKMHRERIKSIGISILGGNSGVEGKYELGIDSIGLVNEEDVVDTLSHLESEKDSSKEATSW</sequence>
<dbReference type="SUPFAM" id="SSF49785">
    <property type="entry name" value="Galactose-binding domain-like"/>
    <property type="match status" value="1"/>
</dbReference>
<proteinExistence type="inferred from homology"/>
<dbReference type="InterPro" id="IPR008979">
    <property type="entry name" value="Galactose-bd-like_sf"/>
</dbReference>
<comment type="subcellular location">
    <subcellularLocation>
        <location evidence="1">Mitochondrion</location>
    </subcellularLocation>
</comment>
<dbReference type="Proteomes" id="UP000284706">
    <property type="component" value="Unassembled WGS sequence"/>
</dbReference>